<evidence type="ECO:0000313" key="12">
    <source>
        <dbReference type="Proteomes" id="UP000182015"/>
    </source>
</evidence>
<evidence type="ECO:0000256" key="8">
    <source>
        <dbReference type="ARBA" id="ARBA00023014"/>
    </source>
</evidence>
<evidence type="ECO:0000256" key="4">
    <source>
        <dbReference type="ARBA" id="ARBA00022723"/>
    </source>
</evidence>
<keyword evidence="8" id="KW-0411">Iron-sulfur</keyword>
<evidence type="ECO:0000256" key="6">
    <source>
        <dbReference type="ARBA" id="ARBA00023002"/>
    </source>
</evidence>
<evidence type="ECO:0000313" key="11">
    <source>
        <dbReference type="EMBL" id="OJF72480.1"/>
    </source>
</evidence>
<keyword evidence="9" id="KW-1133">Transmembrane helix</keyword>
<evidence type="ECO:0000256" key="5">
    <source>
        <dbReference type="ARBA" id="ARBA00022827"/>
    </source>
</evidence>
<keyword evidence="12" id="KW-1185">Reference proteome</keyword>
<dbReference type="STRING" id="1856638.A9Q68_02745"/>
<dbReference type="InterPro" id="IPR013112">
    <property type="entry name" value="FAD-bd_8"/>
</dbReference>
<feature type="transmembrane region" description="Helical" evidence="9">
    <location>
        <begin position="111"/>
        <end position="130"/>
    </location>
</feature>
<dbReference type="Proteomes" id="UP000182015">
    <property type="component" value="Unassembled WGS sequence"/>
</dbReference>
<dbReference type="InterPro" id="IPR050415">
    <property type="entry name" value="MRET"/>
</dbReference>
<evidence type="ECO:0000256" key="1">
    <source>
        <dbReference type="ARBA" id="ARBA00001974"/>
    </source>
</evidence>
<reference evidence="12" key="1">
    <citation type="submission" date="2016-06" db="EMBL/GenBank/DDBJ databases">
        <authorList>
            <person name="de Vries S.P.W."/>
            <person name="Hadjirin N.F."/>
            <person name="Lay E.M."/>
            <person name="Zadoks R.N."/>
            <person name="Peacock S.J."/>
            <person name="Parkhill J."/>
            <person name="Grant A.J."/>
            <person name="Mcdougall S."/>
            <person name="Holmes M.A."/>
        </authorList>
    </citation>
    <scope>NUCLEOTIDE SEQUENCE [LARGE SCALE GENOMIC DNA]</scope>
    <source>
        <strain evidence="12">NZ1587</strain>
    </source>
</reference>
<dbReference type="SUPFAM" id="SSF52343">
    <property type="entry name" value="Ferredoxin reductase-like, C-terminal NADP-linked domain"/>
    <property type="match status" value="1"/>
</dbReference>
<dbReference type="RefSeq" id="WP_071793136.1">
    <property type="nucleotide sequence ID" value="NZ_LZDD01000001.1"/>
</dbReference>
<dbReference type="Gene3D" id="2.40.30.10">
    <property type="entry name" value="Translation factors"/>
    <property type="match status" value="1"/>
</dbReference>
<keyword evidence="3" id="KW-0001">2Fe-2S</keyword>
<protein>
    <submittedName>
        <fullName evidence="11">Iron reductase</fullName>
    </submittedName>
</protein>
<dbReference type="GO" id="GO:0051537">
    <property type="term" value="F:2 iron, 2 sulfur cluster binding"/>
    <property type="evidence" value="ECO:0007669"/>
    <property type="project" value="UniProtKB-KW"/>
</dbReference>
<keyword evidence="6" id="KW-0560">Oxidoreductase</keyword>
<dbReference type="InterPro" id="IPR039261">
    <property type="entry name" value="FNR_nucleotide-bd"/>
</dbReference>
<dbReference type="PANTHER" id="PTHR47354:SF8">
    <property type="entry name" value="1,2-PHENYLACETYL-COA EPOXIDASE, SUBUNIT E"/>
    <property type="match status" value="1"/>
</dbReference>
<proteinExistence type="predicted"/>
<evidence type="ECO:0000256" key="2">
    <source>
        <dbReference type="ARBA" id="ARBA00022630"/>
    </source>
</evidence>
<keyword evidence="9" id="KW-0472">Membrane</keyword>
<dbReference type="PROSITE" id="PS51384">
    <property type="entry name" value="FAD_FR"/>
    <property type="match status" value="1"/>
</dbReference>
<dbReference type="GO" id="GO:0050660">
    <property type="term" value="F:flavin adenine dinucleotide binding"/>
    <property type="evidence" value="ECO:0007669"/>
    <property type="project" value="TreeGrafter"/>
</dbReference>
<keyword evidence="4" id="KW-0479">Metal-binding</keyword>
<dbReference type="Pfam" id="PF08022">
    <property type="entry name" value="FAD_binding_8"/>
    <property type="match status" value="1"/>
</dbReference>
<name>A0A1L8MNY5_9STRE</name>
<dbReference type="InterPro" id="IPR017927">
    <property type="entry name" value="FAD-bd_FR_type"/>
</dbReference>
<keyword evidence="7" id="KW-0408">Iron</keyword>
<feature type="transmembrane region" description="Helical" evidence="9">
    <location>
        <begin position="40"/>
        <end position="60"/>
    </location>
</feature>
<keyword evidence="9" id="KW-0812">Transmembrane</keyword>
<dbReference type="SUPFAM" id="SSF63380">
    <property type="entry name" value="Riboflavin synthase domain-like"/>
    <property type="match status" value="1"/>
</dbReference>
<dbReference type="GO" id="GO:0046872">
    <property type="term" value="F:metal ion binding"/>
    <property type="evidence" value="ECO:0007669"/>
    <property type="project" value="UniProtKB-KW"/>
</dbReference>
<dbReference type="OrthoDB" id="573132at2"/>
<dbReference type="PANTHER" id="PTHR47354">
    <property type="entry name" value="NADH OXIDOREDUCTASE HCR"/>
    <property type="match status" value="1"/>
</dbReference>
<evidence type="ECO:0000256" key="7">
    <source>
        <dbReference type="ARBA" id="ARBA00023004"/>
    </source>
</evidence>
<evidence type="ECO:0000259" key="10">
    <source>
        <dbReference type="PROSITE" id="PS51384"/>
    </source>
</evidence>
<sequence length="427" mass="48598">MLNKLTSRTGLSWLVILFILPLPFLYTLKTGLTGVHANSSLGISLGVLAYVWMLTSTYIATKPKWIDRWLGLPSAYMIHGMISLLAIFLVFLHKELDPSNGLIKNTGDIAFVIFLGLAAYSMIFMAGWLTSRFQILETIKKLLESVFKHEISVWLHRLNVLATLLIFIHIQLIDFIVSNKAFMLLIWLYSIFVFLAYLWFHFKPAAHGIQAILISNFEIAPNIRELQVQLPRRSRLKFHPGDFAFISFPQLKGMAEPHPFSLVNAPGREGVLSFAIRGDGDFTRQLAQVPNNSPIRVDGGFGKYQSLIKSFKPKETIIIAGGIGVVPLLSVVEGNPHIPTQFFYTVKSPEQFIYQDRLMQWQENPNFKSYCQVGRYTDQEILGQLPENRDDCIVLLGGPIAMGRHWQNVMQEAGMDPERVYFEEFSW</sequence>
<feature type="transmembrane region" description="Helical" evidence="9">
    <location>
        <begin position="151"/>
        <end position="170"/>
    </location>
</feature>
<keyword evidence="2" id="KW-0285">Flavoprotein</keyword>
<feature type="transmembrane region" description="Helical" evidence="9">
    <location>
        <begin position="182"/>
        <end position="200"/>
    </location>
</feature>
<feature type="transmembrane region" description="Helical" evidence="9">
    <location>
        <begin position="12"/>
        <end position="28"/>
    </location>
</feature>
<dbReference type="Gene3D" id="3.40.50.80">
    <property type="entry name" value="Nucleotide-binding domain of ferredoxin-NADP reductase (FNR) module"/>
    <property type="match status" value="1"/>
</dbReference>
<feature type="transmembrane region" description="Helical" evidence="9">
    <location>
        <begin position="72"/>
        <end position="91"/>
    </location>
</feature>
<keyword evidence="5" id="KW-0274">FAD</keyword>
<gene>
    <name evidence="11" type="ORF">A9Q68_02745</name>
</gene>
<evidence type="ECO:0000256" key="3">
    <source>
        <dbReference type="ARBA" id="ARBA00022714"/>
    </source>
</evidence>
<dbReference type="EMBL" id="LZDD01000001">
    <property type="protein sequence ID" value="OJF72480.1"/>
    <property type="molecule type" value="Genomic_DNA"/>
</dbReference>
<comment type="caution">
    <text evidence="11">The sequence shown here is derived from an EMBL/GenBank/DDBJ whole genome shotgun (WGS) entry which is preliminary data.</text>
</comment>
<dbReference type="GO" id="GO:0016491">
    <property type="term" value="F:oxidoreductase activity"/>
    <property type="evidence" value="ECO:0007669"/>
    <property type="project" value="UniProtKB-KW"/>
</dbReference>
<feature type="domain" description="FAD-binding FR-type" evidence="10">
    <location>
        <begin position="206"/>
        <end position="307"/>
    </location>
</feature>
<evidence type="ECO:0000256" key="9">
    <source>
        <dbReference type="SAM" id="Phobius"/>
    </source>
</evidence>
<dbReference type="AlphaFoldDB" id="A0A1L8MNY5"/>
<dbReference type="InterPro" id="IPR017938">
    <property type="entry name" value="Riboflavin_synthase-like_b-brl"/>
</dbReference>
<organism evidence="11 12">
    <name type="scientific">Streptococcus bovimastitidis</name>
    <dbReference type="NCBI Taxonomy" id="1856638"/>
    <lineage>
        <taxon>Bacteria</taxon>
        <taxon>Bacillati</taxon>
        <taxon>Bacillota</taxon>
        <taxon>Bacilli</taxon>
        <taxon>Lactobacillales</taxon>
        <taxon>Streptococcaceae</taxon>
        <taxon>Streptococcus</taxon>
    </lineage>
</organism>
<accession>A0A1L8MNY5</accession>
<comment type="cofactor">
    <cofactor evidence="1">
        <name>FAD</name>
        <dbReference type="ChEBI" id="CHEBI:57692"/>
    </cofactor>
</comment>